<evidence type="ECO:0000313" key="2">
    <source>
        <dbReference type="EMBL" id="KAH1166182.1"/>
    </source>
</evidence>
<evidence type="ECO:0000256" key="1">
    <source>
        <dbReference type="SAM" id="MobiDB-lite"/>
    </source>
</evidence>
<reference evidence="2" key="1">
    <citation type="submission" date="2021-09" db="EMBL/GenBank/DDBJ databases">
        <title>The genome of Mauremys mutica provides insights into the evolution of semi-aquatic lifestyle.</title>
        <authorList>
            <person name="Gong S."/>
            <person name="Gao Y."/>
        </authorList>
    </citation>
    <scope>NUCLEOTIDE SEQUENCE</scope>
    <source>
        <strain evidence="2">MM-2020</strain>
        <tissue evidence="2">Muscle</tissue>
    </source>
</reference>
<name>A0A9D4AM30_9SAUR</name>
<gene>
    <name evidence="2" type="ORF">KIL84_015354</name>
</gene>
<keyword evidence="3" id="KW-1185">Reference proteome</keyword>
<dbReference type="AlphaFoldDB" id="A0A9D4AM30"/>
<feature type="region of interest" description="Disordered" evidence="1">
    <location>
        <begin position="1"/>
        <end position="33"/>
    </location>
</feature>
<protein>
    <submittedName>
        <fullName evidence="2">Uncharacterized protein</fullName>
    </submittedName>
</protein>
<dbReference type="Proteomes" id="UP000827986">
    <property type="component" value="Unassembled WGS sequence"/>
</dbReference>
<comment type="caution">
    <text evidence="2">The sequence shown here is derived from an EMBL/GenBank/DDBJ whole genome shotgun (WGS) entry which is preliminary data.</text>
</comment>
<organism evidence="2 3">
    <name type="scientific">Mauremys mutica</name>
    <name type="common">yellowpond turtle</name>
    <dbReference type="NCBI Taxonomy" id="74926"/>
    <lineage>
        <taxon>Eukaryota</taxon>
        <taxon>Metazoa</taxon>
        <taxon>Chordata</taxon>
        <taxon>Craniata</taxon>
        <taxon>Vertebrata</taxon>
        <taxon>Euteleostomi</taxon>
        <taxon>Archelosauria</taxon>
        <taxon>Testudinata</taxon>
        <taxon>Testudines</taxon>
        <taxon>Cryptodira</taxon>
        <taxon>Durocryptodira</taxon>
        <taxon>Testudinoidea</taxon>
        <taxon>Geoemydidae</taxon>
        <taxon>Geoemydinae</taxon>
        <taxon>Mauremys</taxon>
    </lineage>
</organism>
<accession>A0A9D4AM30</accession>
<sequence length="138" mass="15258">MGVNPGGRARQVGVTVFPGSGAGQGSVPSPPHPEMRVRVPLLEERFAACRNGTCWTRYCSGYLHGHGLHGPCTQFCKDSKRMIMMNLDRDERGRHVTLPRHLPSRNPEKKAAAKRRFKGLILSIKSLHWVALDTNGSC</sequence>
<proteinExistence type="predicted"/>
<dbReference type="EMBL" id="JAHDVG010000487">
    <property type="protein sequence ID" value="KAH1166182.1"/>
    <property type="molecule type" value="Genomic_DNA"/>
</dbReference>
<evidence type="ECO:0000313" key="3">
    <source>
        <dbReference type="Proteomes" id="UP000827986"/>
    </source>
</evidence>